<accession>A0A9D4J219</accession>
<dbReference type="InterPro" id="IPR006202">
    <property type="entry name" value="Neur_chan_lig-bd"/>
</dbReference>
<dbReference type="InterPro" id="IPR038050">
    <property type="entry name" value="Neuro_actylchol_rec"/>
</dbReference>
<keyword evidence="5" id="KW-0813">Transport</keyword>
<dbReference type="PROSITE" id="PS00236">
    <property type="entry name" value="NEUROTR_ION_CHANNEL"/>
    <property type="match status" value="1"/>
</dbReference>
<dbReference type="SUPFAM" id="SSF63712">
    <property type="entry name" value="Nicotinic receptor ligand binding domain-like"/>
    <property type="match status" value="1"/>
</dbReference>
<dbReference type="InterPro" id="IPR018000">
    <property type="entry name" value="Neurotransmitter_ion_chnl_CS"/>
</dbReference>
<dbReference type="InterPro" id="IPR036719">
    <property type="entry name" value="Neuro-gated_channel_TM_sf"/>
</dbReference>
<reference evidence="8" key="1">
    <citation type="journal article" date="2019" name="bioRxiv">
        <title>The Genome of the Zebra Mussel, Dreissena polymorpha: A Resource for Invasive Species Research.</title>
        <authorList>
            <person name="McCartney M.A."/>
            <person name="Auch B."/>
            <person name="Kono T."/>
            <person name="Mallez S."/>
            <person name="Zhang Y."/>
            <person name="Obille A."/>
            <person name="Becker A."/>
            <person name="Abrahante J.E."/>
            <person name="Garbe J."/>
            <person name="Badalamenti J.P."/>
            <person name="Herman A."/>
            <person name="Mangelson H."/>
            <person name="Liachko I."/>
            <person name="Sullivan S."/>
            <person name="Sone E.D."/>
            <person name="Koren S."/>
            <person name="Silverstein K.A.T."/>
            <person name="Beckman K.B."/>
            <person name="Gohl D.M."/>
        </authorList>
    </citation>
    <scope>NUCLEOTIDE SEQUENCE</scope>
    <source>
        <strain evidence="8">Duluth1</strain>
        <tissue evidence="8">Whole animal</tissue>
    </source>
</reference>
<reference evidence="8" key="2">
    <citation type="submission" date="2020-11" db="EMBL/GenBank/DDBJ databases">
        <authorList>
            <person name="McCartney M.A."/>
            <person name="Auch B."/>
            <person name="Kono T."/>
            <person name="Mallez S."/>
            <person name="Becker A."/>
            <person name="Gohl D.M."/>
            <person name="Silverstein K.A.T."/>
            <person name="Koren S."/>
            <person name="Bechman K.B."/>
            <person name="Herman A."/>
            <person name="Abrahante J.E."/>
            <person name="Garbe J."/>
        </authorList>
    </citation>
    <scope>NUCLEOTIDE SEQUENCE</scope>
    <source>
        <strain evidence="8">Duluth1</strain>
        <tissue evidence="8">Whole animal</tissue>
    </source>
</reference>
<dbReference type="InterPro" id="IPR006201">
    <property type="entry name" value="Neur_channel"/>
</dbReference>
<evidence type="ECO:0000256" key="3">
    <source>
        <dbReference type="ARBA" id="ARBA00022989"/>
    </source>
</evidence>
<organism evidence="8 9">
    <name type="scientific">Dreissena polymorpha</name>
    <name type="common">Zebra mussel</name>
    <name type="synonym">Mytilus polymorpha</name>
    <dbReference type="NCBI Taxonomy" id="45954"/>
    <lineage>
        <taxon>Eukaryota</taxon>
        <taxon>Metazoa</taxon>
        <taxon>Spiralia</taxon>
        <taxon>Lophotrochozoa</taxon>
        <taxon>Mollusca</taxon>
        <taxon>Bivalvia</taxon>
        <taxon>Autobranchia</taxon>
        <taxon>Heteroconchia</taxon>
        <taxon>Euheterodonta</taxon>
        <taxon>Imparidentia</taxon>
        <taxon>Neoheterodontei</taxon>
        <taxon>Myida</taxon>
        <taxon>Dreissenoidea</taxon>
        <taxon>Dreissenidae</taxon>
        <taxon>Dreissena</taxon>
    </lineage>
</organism>
<dbReference type="Gene3D" id="1.20.58.390">
    <property type="entry name" value="Neurotransmitter-gated ion-channel transmembrane domain"/>
    <property type="match status" value="1"/>
</dbReference>
<comment type="caution">
    <text evidence="8">The sequence shown here is derived from an EMBL/GenBank/DDBJ whole genome shotgun (WGS) entry which is preliminary data.</text>
</comment>
<dbReference type="SUPFAM" id="SSF90112">
    <property type="entry name" value="Neurotransmitter-gated ion-channel transmembrane pore"/>
    <property type="match status" value="1"/>
</dbReference>
<keyword evidence="3 5" id="KW-1133">Transmembrane helix</keyword>
<evidence type="ECO:0000259" key="6">
    <source>
        <dbReference type="Pfam" id="PF02931"/>
    </source>
</evidence>
<dbReference type="AlphaFoldDB" id="A0A9D4J219"/>
<feature type="transmembrane region" description="Helical" evidence="5">
    <location>
        <begin position="159"/>
        <end position="179"/>
    </location>
</feature>
<dbReference type="GO" id="GO:0005230">
    <property type="term" value="F:extracellular ligand-gated monoatomic ion channel activity"/>
    <property type="evidence" value="ECO:0007669"/>
    <property type="project" value="InterPro"/>
</dbReference>
<comment type="similarity">
    <text evidence="5">Belongs to the ligand-gated ion channel (TC 1.A.9) family.</text>
</comment>
<evidence type="ECO:0000313" key="8">
    <source>
        <dbReference type="EMBL" id="KAH3792652.1"/>
    </source>
</evidence>
<dbReference type="InterPro" id="IPR036734">
    <property type="entry name" value="Neur_chan_lig-bd_sf"/>
</dbReference>
<dbReference type="GO" id="GO:0016020">
    <property type="term" value="C:membrane"/>
    <property type="evidence" value="ECO:0007669"/>
    <property type="project" value="UniProtKB-SubCell"/>
</dbReference>
<name>A0A9D4J219_DREPO</name>
<evidence type="ECO:0000256" key="2">
    <source>
        <dbReference type="ARBA" id="ARBA00022692"/>
    </source>
</evidence>
<evidence type="ECO:0000313" key="9">
    <source>
        <dbReference type="Proteomes" id="UP000828390"/>
    </source>
</evidence>
<gene>
    <name evidence="8" type="ORF">DPMN_146149</name>
</gene>
<evidence type="ECO:0000256" key="5">
    <source>
        <dbReference type="RuleBase" id="RU000687"/>
    </source>
</evidence>
<dbReference type="FunFam" id="2.70.170.10:FF:000028">
    <property type="entry name" value="AcetylCholine Receptor"/>
    <property type="match status" value="1"/>
</dbReference>
<dbReference type="InterPro" id="IPR006029">
    <property type="entry name" value="Neurotrans-gated_channel_TM"/>
</dbReference>
<dbReference type="Pfam" id="PF02932">
    <property type="entry name" value="Neur_chan_memb"/>
    <property type="match status" value="1"/>
</dbReference>
<proteinExistence type="inferred from homology"/>
<keyword evidence="5" id="KW-0406">Ion transport</keyword>
<keyword evidence="9" id="KW-1185">Reference proteome</keyword>
<feature type="domain" description="Neurotransmitter-gated ion-channel transmembrane" evidence="7">
    <location>
        <begin position="164"/>
        <end position="256"/>
    </location>
</feature>
<dbReference type="PANTHER" id="PTHR18945">
    <property type="entry name" value="NEUROTRANSMITTER GATED ION CHANNEL"/>
    <property type="match status" value="1"/>
</dbReference>
<dbReference type="CDD" id="cd19051">
    <property type="entry name" value="LGIC_TM_cation"/>
    <property type="match status" value="1"/>
</dbReference>
<dbReference type="CDD" id="cd18989">
    <property type="entry name" value="LGIC_ECD_cation"/>
    <property type="match status" value="1"/>
</dbReference>
<evidence type="ECO:0000256" key="1">
    <source>
        <dbReference type="ARBA" id="ARBA00004141"/>
    </source>
</evidence>
<dbReference type="Proteomes" id="UP000828390">
    <property type="component" value="Unassembled WGS sequence"/>
</dbReference>
<sequence length="339" mass="38719">MISTSGYFHVKWTDEYLMWNKDQYNGTTELYLPQDDIWKPDLVLANSYKSFTGMGYPNLNMALNSSGYVQWVPNQVLESTCSVNIRYFPFDEQTCVLKINAWSYSSDDVQLSIANEGIDLTGYSTNSQWDLLSTHARVLDIPDESAVEFELHLKRRASFYVLNIIAPVLLLSLLGPFAFVLPADSGERSGYAVTMFLSLAVFLTIIASELPKNSEQVSYISVYLISMTACNTVILAISLAQVRLVKRDAAREPVGPYLRCLYRLYARLRCAFSDEPTRRLNVVHVSDAKTKERTRRETNNTYLPWPEVMNALDFLMFWLFIIITVICTVVLYLVAFFKV</sequence>
<protein>
    <submittedName>
        <fullName evidence="8">Uncharacterized protein</fullName>
    </submittedName>
</protein>
<feature type="transmembrane region" description="Helical" evidence="5">
    <location>
        <begin position="315"/>
        <end position="337"/>
    </location>
</feature>
<keyword evidence="2 5" id="KW-0812">Transmembrane</keyword>
<dbReference type="EMBL" id="JAIWYP010000007">
    <property type="protein sequence ID" value="KAH3792652.1"/>
    <property type="molecule type" value="Genomic_DNA"/>
</dbReference>
<feature type="transmembrane region" description="Helical" evidence="5">
    <location>
        <begin position="191"/>
        <end position="210"/>
    </location>
</feature>
<keyword evidence="5" id="KW-0407">Ion channel</keyword>
<evidence type="ECO:0000259" key="7">
    <source>
        <dbReference type="Pfam" id="PF02932"/>
    </source>
</evidence>
<dbReference type="GO" id="GO:0004888">
    <property type="term" value="F:transmembrane signaling receptor activity"/>
    <property type="evidence" value="ECO:0007669"/>
    <property type="project" value="InterPro"/>
</dbReference>
<dbReference type="Pfam" id="PF02931">
    <property type="entry name" value="Neur_chan_LBD"/>
    <property type="match status" value="1"/>
</dbReference>
<evidence type="ECO:0000256" key="4">
    <source>
        <dbReference type="ARBA" id="ARBA00023136"/>
    </source>
</evidence>
<dbReference type="Gene3D" id="2.70.170.10">
    <property type="entry name" value="Neurotransmitter-gated ion-channel ligand-binding domain"/>
    <property type="match status" value="1"/>
</dbReference>
<keyword evidence="4 5" id="KW-0472">Membrane</keyword>
<dbReference type="PRINTS" id="PR00252">
    <property type="entry name" value="NRIONCHANNEL"/>
</dbReference>
<comment type="subcellular location">
    <subcellularLocation>
        <location evidence="1">Membrane</location>
        <topology evidence="1">Multi-pass membrane protein</topology>
    </subcellularLocation>
</comment>
<feature type="domain" description="Neurotransmitter-gated ion-channel ligand-binding" evidence="6">
    <location>
        <begin position="2"/>
        <end position="156"/>
    </location>
</feature>
<feature type="transmembrane region" description="Helical" evidence="5">
    <location>
        <begin position="222"/>
        <end position="242"/>
    </location>
</feature>